<dbReference type="RefSeq" id="WP_184522037.1">
    <property type="nucleotide sequence ID" value="NZ_JACHGK010000001.1"/>
</dbReference>
<evidence type="ECO:0000256" key="7">
    <source>
        <dbReference type="ARBA" id="ARBA00022801"/>
    </source>
</evidence>
<evidence type="ECO:0000256" key="5">
    <source>
        <dbReference type="ARBA" id="ARBA00022679"/>
    </source>
</evidence>
<reference evidence="13 14" key="1">
    <citation type="submission" date="2020-08" db="EMBL/GenBank/DDBJ databases">
        <title>Genomic Encyclopedia of Type Strains, Phase IV (KMG-IV): sequencing the most valuable type-strain genomes for metagenomic binning, comparative biology and taxonomic classification.</title>
        <authorList>
            <person name="Goeker M."/>
        </authorList>
    </citation>
    <scope>NUCLEOTIDE SEQUENCE [LARGE SCALE GENOMIC DNA]</scope>
    <source>
        <strain evidence="13 14">DSM 5391</strain>
    </source>
</reference>
<evidence type="ECO:0000256" key="4">
    <source>
        <dbReference type="ARBA" id="ARBA00007353"/>
    </source>
</evidence>
<evidence type="ECO:0000313" key="14">
    <source>
        <dbReference type="Proteomes" id="UP000531594"/>
    </source>
</evidence>
<dbReference type="PANTHER" id="PTHR30616:SF2">
    <property type="entry name" value="PURINE NUCLEOSIDE PHOSPHORYLASE LACC1"/>
    <property type="match status" value="1"/>
</dbReference>
<dbReference type="AlphaFoldDB" id="A0A7X0LTR0"/>
<protein>
    <recommendedName>
        <fullName evidence="12">Purine nucleoside phosphorylase</fullName>
    </recommendedName>
</protein>
<dbReference type="GO" id="GO:0017061">
    <property type="term" value="F:S-methyl-5-thioadenosine phosphorylase activity"/>
    <property type="evidence" value="ECO:0007669"/>
    <property type="project" value="UniProtKB-EC"/>
</dbReference>
<keyword evidence="7" id="KW-0378">Hydrolase</keyword>
<keyword evidence="6" id="KW-0479">Metal-binding</keyword>
<evidence type="ECO:0000256" key="9">
    <source>
        <dbReference type="ARBA" id="ARBA00047989"/>
    </source>
</evidence>
<dbReference type="PANTHER" id="PTHR30616">
    <property type="entry name" value="UNCHARACTERIZED PROTEIN YFIH"/>
    <property type="match status" value="1"/>
</dbReference>
<dbReference type="GO" id="GO:0016787">
    <property type="term" value="F:hydrolase activity"/>
    <property type="evidence" value="ECO:0007669"/>
    <property type="project" value="UniProtKB-KW"/>
</dbReference>
<dbReference type="Proteomes" id="UP000531594">
    <property type="component" value="Unassembled WGS sequence"/>
</dbReference>
<comment type="catalytic activity">
    <reaction evidence="1">
        <text>inosine + phosphate = alpha-D-ribose 1-phosphate + hypoxanthine</text>
        <dbReference type="Rhea" id="RHEA:27646"/>
        <dbReference type="ChEBI" id="CHEBI:17368"/>
        <dbReference type="ChEBI" id="CHEBI:17596"/>
        <dbReference type="ChEBI" id="CHEBI:43474"/>
        <dbReference type="ChEBI" id="CHEBI:57720"/>
        <dbReference type="EC" id="2.4.2.1"/>
    </reaction>
    <physiologicalReaction direction="left-to-right" evidence="1">
        <dbReference type="Rhea" id="RHEA:27647"/>
    </physiologicalReaction>
</comment>
<dbReference type="Pfam" id="PF02578">
    <property type="entry name" value="Cu-oxidase_4"/>
    <property type="match status" value="1"/>
</dbReference>
<dbReference type="Gene3D" id="3.60.140.10">
    <property type="entry name" value="CNF1/YfiH-like putative cysteine hydrolases"/>
    <property type="match status" value="1"/>
</dbReference>
<sequence length="274" mass="30934">MEPFVLQEKEYLVLADWVQKYPNLQAGFTTKNGGLSKMEFSSLNLGFHVKDSFEAVLQNRNITADKLSFPLENWVGAVQTHEVKIQKVTKSDRGRGAADYTSAFKATDGFFTVEKNILLTLCFADCVPIFFFHPPSGAIGIAHAGWKGTVNGIAEEMLRTFQAEGIEAKDILVAIGPSICENCYIVDDRVIKLVQNRLEGVDNKTYNLVNDHQYRLNLKECNREILLNAGVKNEHISLTNFCTSCHQEYFYSHRRDQGKTGRLVGFIGWKEDNQ</sequence>
<dbReference type="SUPFAM" id="SSF64438">
    <property type="entry name" value="CNF1/YfiH-like putative cysteine hydrolases"/>
    <property type="match status" value="1"/>
</dbReference>
<dbReference type="InterPro" id="IPR011324">
    <property type="entry name" value="Cytotoxic_necrot_fac-like_cat"/>
</dbReference>
<evidence type="ECO:0000256" key="12">
    <source>
        <dbReference type="RuleBase" id="RU361274"/>
    </source>
</evidence>
<dbReference type="InterPro" id="IPR038371">
    <property type="entry name" value="Cu_polyphenol_OxRdtase_sf"/>
</dbReference>
<comment type="cofactor">
    <cofactor evidence="2">
        <name>Zn(2+)</name>
        <dbReference type="ChEBI" id="CHEBI:29105"/>
    </cofactor>
</comment>
<comment type="catalytic activity">
    <reaction evidence="9">
        <text>adenosine + H2O + H(+) = inosine + NH4(+)</text>
        <dbReference type="Rhea" id="RHEA:24408"/>
        <dbReference type="ChEBI" id="CHEBI:15377"/>
        <dbReference type="ChEBI" id="CHEBI:15378"/>
        <dbReference type="ChEBI" id="CHEBI:16335"/>
        <dbReference type="ChEBI" id="CHEBI:17596"/>
        <dbReference type="ChEBI" id="CHEBI:28938"/>
        <dbReference type="EC" id="3.5.4.4"/>
    </reaction>
    <physiologicalReaction direction="left-to-right" evidence="9">
        <dbReference type="Rhea" id="RHEA:24409"/>
    </physiologicalReaction>
</comment>
<evidence type="ECO:0000256" key="11">
    <source>
        <dbReference type="ARBA" id="ARBA00049893"/>
    </source>
</evidence>
<evidence type="ECO:0000256" key="10">
    <source>
        <dbReference type="ARBA" id="ARBA00048968"/>
    </source>
</evidence>
<evidence type="ECO:0000256" key="6">
    <source>
        <dbReference type="ARBA" id="ARBA00022723"/>
    </source>
</evidence>
<comment type="similarity">
    <text evidence="4 12">Belongs to the purine nucleoside phosphorylase YfiH/LACC1 family.</text>
</comment>
<keyword evidence="8" id="KW-0862">Zinc</keyword>
<name>A0A7X0LTR0_9BACI</name>
<comment type="catalytic activity">
    <reaction evidence="10">
        <text>adenosine + phosphate = alpha-D-ribose 1-phosphate + adenine</text>
        <dbReference type="Rhea" id="RHEA:27642"/>
        <dbReference type="ChEBI" id="CHEBI:16335"/>
        <dbReference type="ChEBI" id="CHEBI:16708"/>
        <dbReference type="ChEBI" id="CHEBI:43474"/>
        <dbReference type="ChEBI" id="CHEBI:57720"/>
        <dbReference type="EC" id="2.4.2.1"/>
    </reaction>
    <physiologicalReaction direction="left-to-right" evidence="10">
        <dbReference type="Rhea" id="RHEA:27643"/>
    </physiologicalReaction>
</comment>
<dbReference type="GO" id="GO:0005507">
    <property type="term" value="F:copper ion binding"/>
    <property type="evidence" value="ECO:0007669"/>
    <property type="project" value="TreeGrafter"/>
</dbReference>
<accession>A0A7X0LTR0</accession>
<dbReference type="InterPro" id="IPR003730">
    <property type="entry name" value="Cu_polyphenol_OxRdtase"/>
</dbReference>
<dbReference type="EMBL" id="JACHGK010000001">
    <property type="protein sequence ID" value="MBB6443758.1"/>
    <property type="molecule type" value="Genomic_DNA"/>
</dbReference>
<keyword evidence="14" id="KW-1185">Reference proteome</keyword>
<keyword evidence="5" id="KW-0808">Transferase</keyword>
<dbReference type="CDD" id="cd16833">
    <property type="entry name" value="YfiH"/>
    <property type="match status" value="1"/>
</dbReference>
<proteinExistence type="inferred from homology"/>
<gene>
    <name evidence="13" type="ORF">HNR53_000346</name>
</gene>
<evidence type="ECO:0000256" key="2">
    <source>
        <dbReference type="ARBA" id="ARBA00001947"/>
    </source>
</evidence>
<evidence type="ECO:0000313" key="13">
    <source>
        <dbReference type="EMBL" id="MBB6443758.1"/>
    </source>
</evidence>
<dbReference type="NCBIfam" id="TIGR00726">
    <property type="entry name" value="peptidoglycan editing factor PgeF"/>
    <property type="match status" value="1"/>
</dbReference>
<evidence type="ECO:0000256" key="1">
    <source>
        <dbReference type="ARBA" id="ARBA00000553"/>
    </source>
</evidence>
<evidence type="ECO:0000256" key="3">
    <source>
        <dbReference type="ARBA" id="ARBA00003215"/>
    </source>
</evidence>
<evidence type="ECO:0000256" key="8">
    <source>
        <dbReference type="ARBA" id="ARBA00022833"/>
    </source>
</evidence>
<comment type="catalytic activity">
    <reaction evidence="11">
        <text>S-methyl-5'-thioadenosine + phosphate = 5-(methylsulfanyl)-alpha-D-ribose 1-phosphate + adenine</text>
        <dbReference type="Rhea" id="RHEA:11852"/>
        <dbReference type="ChEBI" id="CHEBI:16708"/>
        <dbReference type="ChEBI" id="CHEBI:17509"/>
        <dbReference type="ChEBI" id="CHEBI:43474"/>
        <dbReference type="ChEBI" id="CHEBI:58533"/>
        <dbReference type="EC" id="2.4.2.28"/>
    </reaction>
    <physiologicalReaction direction="left-to-right" evidence="11">
        <dbReference type="Rhea" id="RHEA:11853"/>
    </physiologicalReaction>
</comment>
<organism evidence="13 14">
    <name type="scientific">Bacillus benzoevorans</name>
    <dbReference type="NCBI Taxonomy" id="1456"/>
    <lineage>
        <taxon>Bacteria</taxon>
        <taxon>Bacillati</taxon>
        <taxon>Bacillota</taxon>
        <taxon>Bacilli</taxon>
        <taxon>Bacillales</taxon>
        <taxon>Bacillaceae</taxon>
        <taxon>Bacillus</taxon>
    </lineage>
</organism>
<comment type="function">
    <text evidence="3">Purine nucleoside enzyme that catalyzes the phosphorolysis of adenosine and inosine nucleosides, yielding D-ribose 1-phosphate and the respective free bases, adenine and hypoxanthine. Also catalyzes the phosphorolysis of S-methyl-5'-thioadenosine into adenine and S-methyl-5-thio-alpha-D-ribose 1-phosphate. Also has adenosine deaminase activity.</text>
</comment>
<comment type="caution">
    <text evidence="13">The sequence shown here is derived from an EMBL/GenBank/DDBJ whole genome shotgun (WGS) entry which is preliminary data.</text>
</comment>